<reference evidence="3 4" key="1">
    <citation type="submission" date="2020-08" db="EMBL/GenBank/DDBJ databases">
        <title>Sequencing the genomes of 1000 actinobacteria strains.</title>
        <authorList>
            <person name="Klenk H.-P."/>
        </authorList>
    </citation>
    <scope>NUCLEOTIDE SEQUENCE [LARGE SCALE GENOMIC DNA]</scope>
    <source>
        <strain evidence="3 4">DSM 102030</strain>
    </source>
</reference>
<dbReference type="SUPFAM" id="SSF53850">
    <property type="entry name" value="Periplasmic binding protein-like II"/>
    <property type="match status" value="1"/>
</dbReference>
<dbReference type="Gene3D" id="3.40.190.10">
    <property type="entry name" value="Periplasmic binding protein-like II"/>
    <property type="match status" value="1"/>
</dbReference>
<proteinExistence type="inferred from homology"/>
<dbReference type="PIRSF" id="PIRSF017082">
    <property type="entry name" value="YflP"/>
    <property type="match status" value="1"/>
</dbReference>
<keyword evidence="2" id="KW-0732">Signal</keyword>
<evidence type="ECO:0000313" key="3">
    <source>
        <dbReference type="EMBL" id="MBB4932998.1"/>
    </source>
</evidence>
<dbReference type="InterPro" id="IPR005064">
    <property type="entry name" value="BUG"/>
</dbReference>
<dbReference type="InterPro" id="IPR042100">
    <property type="entry name" value="Bug_dom1"/>
</dbReference>
<feature type="signal peptide" evidence="2">
    <location>
        <begin position="1"/>
        <end position="25"/>
    </location>
</feature>
<dbReference type="CDD" id="cd07012">
    <property type="entry name" value="PBP2_Bug_TTT"/>
    <property type="match status" value="1"/>
</dbReference>
<name>A0A7W7W3X5_9ACTN</name>
<dbReference type="AlphaFoldDB" id="A0A7W7W3X5"/>
<dbReference type="Proteomes" id="UP000523007">
    <property type="component" value="Unassembled WGS sequence"/>
</dbReference>
<dbReference type="PROSITE" id="PS51257">
    <property type="entry name" value="PROKAR_LIPOPROTEIN"/>
    <property type="match status" value="1"/>
</dbReference>
<dbReference type="PANTHER" id="PTHR42928:SF5">
    <property type="entry name" value="BLR1237 PROTEIN"/>
    <property type="match status" value="1"/>
</dbReference>
<dbReference type="InterPro" id="IPR006311">
    <property type="entry name" value="TAT_signal"/>
</dbReference>
<dbReference type="Gene3D" id="3.40.190.150">
    <property type="entry name" value="Bordetella uptake gene, domain 1"/>
    <property type="match status" value="1"/>
</dbReference>
<dbReference type="PANTHER" id="PTHR42928">
    <property type="entry name" value="TRICARBOXYLATE-BINDING PROTEIN"/>
    <property type="match status" value="1"/>
</dbReference>
<keyword evidence="4" id="KW-1185">Reference proteome</keyword>
<organism evidence="3 4">
    <name type="scientific">Lipingzhangella halophila</name>
    <dbReference type="NCBI Taxonomy" id="1783352"/>
    <lineage>
        <taxon>Bacteria</taxon>
        <taxon>Bacillati</taxon>
        <taxon>Actinomycetota</taxon>
        <taxon>Actinomycetes</taxon>
        <taxon>Streptosporangiales</taxon>
        <taxon>Nocardiopsidaceae</taxon>
        <taxon>Lipingzhangella</taxon>
    </lineage>
</organism>
<comment type="caution">
    <text evidence="3">The sequence shown here is derived from an EMBL/GenBank/DDBJ whole genome shotgun (WGS) entry which is preliminary data.</text>
</comment>
<evidence type="ECO:0000313" key="4">
    <source>
        <dbReference type="Proteomes" id="UP000523007"/>
    </source>
</evidence>
<keyword evidence="3" id="KW-0675">Receptor</keyword>
<feature type="chain" id="PRO_5031374248" evidence="2">
    <location>
        <begin position="26"/>
        <end position="329"/>
    </location>
</feature>
<evidence type="ECO:0000256" key="1">
    <source>
        <dbReference type="ARBA" id="ARBA00006987"/>
    </source>
</evidence>
<dbReference type="EMBL" id="JACHJT010000001">
    <property type="protein sequence ID" value="MBB4932998.1"/>
    <property type="molecule type" value="Genomic_DNA"/>
</dbReference>
<accession>A0A7W7W3X5</accession>
<dbReference type="PROSITE" id="PS51318">
    <property type="entry name" value="TAT"/>
    <property type="match status" value="1"/>
</dbReference>
<dbReference type="RefSeq" id="WP_184580685.1">
    <property type="nucleotide sequence ID" value="NZ_JACHJT010000001.1"/>
</dbReference>
<evidence type="ECO:0000256" key="2">
    <source>
        <dbReference type="SAM" id="SignalP"/>
    </source>
</evidence>
<sequence>MRTSRRAFLTTCGAAALSLTGCATRAVPGGSQGTDYPAHSVQYILPFDPGGESDTTARMQQKPLEDALGTSVVISNRPGGGGAVGWSELANQVRPDGYTIMGANIPHVVLQPLARGEAGYETEDIKWAYIFQSTPNALVVSADGGHETLEDFLEAAQSQELTLGGSGSFTANHTGTLTLAREADAQLTYVPFSGTAAASPALLGGQVDALMTYNTEALNLQDKGMRVLAVASEERLAEFPDVPTLVESGFDTVEGAWRGVAVPPDTPKAVIDTLADAFAQVNKDPEIIERSEELGYHLEDMGPAESADFIERRKEADQKLLEQFDMLSG</sequence>
<protein>
    <submittedName>
        <fullName evidence="3">Tripartite-type tricarboxylate transporter receptor subunit TctC</fullName>
    </submittedName>
</protein>
<dbReference type="Pfam" id="PF03401">
    <property type="entry name" value="TctC"/>
    <property type="match status" value="1"/>
</dbReference>
<comment type="similarity">
    <text evidence="1">Belongs to the UPF0065 (bug) family.</text>
</comment>
<gene>
    <name evidence="3" type="ORF">F4561_003818</name>
</gene>